<comment type="caution">
    <text evidence="1">The sequence shown here is derived from an EMBL/GenBank/DDBJ whole genome shotgun (WGS) entry which is preliminary data.</text>
</comment>
<reference evidence="1 2" key="2">
    <citation type="journal article" date="2017" name="Front. Plant Sci.">
        <title>Gene Classification and Mining of Molecular Markers Useful in Red Clover (Trifolium pratense) Breeding.</title>
        <authorList>
            <person name="Istvanek J."/>
            <person name="Dluhosova J."/>
            <person name="Dluhos P."/>
            <person name="Patkova L."/>
            <person name="Nedelnik J."/>
            <person name="Repkova J."/>
        </authorList>
    </citation>
    <scope>NUCLEOTIDE SEQUENCE [LARGE SCALE GENOMIC DNA]</scope>
    <source>
        <strain evidence="2">cv. Tatra</strain>
        <tissue evidence="1">Young leaves</tissue>
    </source>
</reference>
<dbReference type="AlphaFoldDB" id="A0A2K3MB11"/>
<accession>A0A2K3MB11</accession>
<gene>
    <name evidence="1" type="ORF">L195_g044062</name>
</gene>
<reference evidence="1 2" key="1">
    <citation type="journal article" date="2014" name="Am. J. Bot.">
        <title>Genome assembly and annotation for red clover (Trifolium pratense; Fabaceae).</title>
        <authorList>
            <person name="Istvanek J."/>
            <person name="Jaros M."/>
            <person name="Krenek A."/>
            <person name="Repkova J."/>
        </authorList>
    </citation>
    <scope>NUCLEOTIDE SEQUENCE [LARGE SCALE GENOMIC DNA]</scope>
    <source>
        <strain evidence="2">cv. Tatra</strain>
        <tissue evidence="1">Young leaves</tissue>
    </source>
</reference>
<protein>
    <submittedName>
        <fullName evidence="1">Uncharacterized protein</fullName>
    </submittedName>
</protein>
<evidence type="ECO:0000313" key="1">
    <source>
        <dbReference type="EMBL" id="PNX87962.1"/>
    </source>
</evidence>
<organism evidence="1 2">
    <name type="scientific">Trifolium pratense</name>
    <name type="common">Red clover</name>
    <dbReference type="NCBI Taxonomy" id="57577"/>
    <lineage>
        <taxon>Eukaryota</taxon>
        <taxon>Viridiplantae</taxon>
        <taxon>Streptophyta</taxon>
        <taxon>Embryophyta</taxon>
        <taxon>Tracheophyta</taxon>
        <taxon>Spermatophyta</taxon>
        <taxon>Magnoliopsida</taxon>
        <taxon>eudicotyledons</taxon>
        <taxon>Gunneridae</taxon>
        <taxon>Pentapetalae</taxon>
        <taxon>rosids</taxon>
        <taxon>fabids</taxon>
        <taxon>Fabales</taxon>
        <taxon>Fabaceae</taxon>
        <taxon>Papilionoideae</taxon>
        <taxon>50 kb inversion clade</taxon>
        <taxon>NPAAA clade</taxon>
        <taxon>Hologalegina</taxon>
        <taxon>IRL clade</taxon>
        <taxon>Trifolieae</taxon>
        <taxon>Trifolium</taxon>
    </lineage>
</organism>
<dbReference type="Proteomes" id="UP000236291">
    <property type="component" value="Unassembled WGS sequence"/>
</dbReference>
<proteinExistence type="predicted"/>
<name>A0A2K3MB11_TRIPR</name>
<dbReference type="EMBL" id="ASHM01055226">
    <property type="protein sequence ID" value="PNX87962.1"/>
    <property type="molecule type" value="Genomic_DNA"/>
</dbReference>
<sequence>MESFSFKLRVNPISKPISPNTPSLNGYFTIRFRYNHLTISSTSNNPKNPIFNYTTPINDNFLIPREVLCNYSRHTIMDSIDNTRFLIDTFHDVPYYVLPEVLHQMGDWARNMVAPNTEGCGMLHMNVLLQIVTRVDMGFSPRLDVETTTSKSTDQCSICLEEFCNGFRKECLIK</sequence>
<evidence type="ECO:0000313" key="2">
    <source>
        <dbReference type="Proteomes" id="UP000236291"/>
    </source>
</evidence>